<sequence>MTRRSMRHSQKGFHNTNSLVTTLSIPSSERYATSPKGNRRSSSRQANDTGRKIPDANNNQKLIISPSQRKQSTRKVSFFDEITVKEIKRISIIDKKDCWYTLNDMDRFRCDVLDSKHRRFGAKLKSARCHNHMRRVLLHHRAAKHVITAEREENTCCTTRNIQQNLSSIAIKSSKKSKEKARTNANNLEQEVVEDESYINTQISVCFGPNHRWVADYYLGTIFDTLMAAISCGSMCRVM</sequence>
<organism evidence="3 4">
    <name type="scientific">Fragilariopsis cylindrus CCMP1102</name>
    <dbReference type="NCBI Taxonomy" id="635003"/>
    <lineage>
        <taxon>Eukaryota</taxon>
        <taxon>Sar</taxon>
        <taxon>Stramenopiles</taxon>
        <taxon>Ochrophyta</taxon>
        <taxon>Bacillariophyta</taxon>
        <taxon>Bacillariophyceae</taxon>
        <taxon>Bacillariophycidae</taxon>
        <taxon>Bacillariales</taxon>
        <taxon>Bacillariaceae</taxon>
        <taxon>Fragilariopsis</taxon>
    </lineage>
</organism>
<name>A0A1E7FW74_9STRA</name>
<feature type="coiled-coil region" evidence="1">
    <location>
        <begin position="171"/>
        <end position="198"/>
    </location>
</feature>
<evidence type="ECO:0000256" key="1">
    <source>
        <dbReference type="SAM" id="Coils"/>
    </source>
</evidence>
<evidence type="ECO:0000313" key="4">
    <source>
        <dbReference type="Proteomes" id="UP000095751"/>
    </source>
</evidence>
<dbReference type="KEGG" id="fcy:FRACYDRAFT_232567"/>
<dbReference type="OrthoDB" id="53245at2759"/>
<feature type="region of interest" description="Disordered" evidence="2">
    <location>
        <begin position="24"/>
        <end position="60"/>
    </location>
</feature>
<accession>A0A1E7FW74</accession>
<keyword evidence="1" id="KW-0175">Coiled coil</keyword>
<proteinExistence type="predicted"/>
<dbReference type="InParanoid" id="A0A1E7FW74"/>
<dbReference type="Proteomes" id="UP000095751">
    <property type="component" value="Unassembled WGS sequence"/>
</dbReference>
<dbReference type="AlphaFoldDB" id="A0A1E7FW74"/>
<evidence type="ECO:0000313" key="3">
    <source>
        <dbReference type="EMBL" id="OEU22411.1"/>
    </source>
</evidence>
<protein>
    <submittedName>
        <fullName evidence="3">Uncharacterized protein</fullName>
    </submittedName>
</protein>
<reference evidence="3 4" key="1">
    <citation type="submission" date="2016-09" db="EMBL/GenBank/DDBJ databases">
        <title>Extensive genetic diversity and differential bi-allelic expression allows diatom success in the polar Southern Ocean.</title>
        <authorList>
            <consortium name="DOE Joint Genome Institute"/>
            <person name="Mock T."/>
            <person name="Otillar R.P."/>
            <person name="Strauss J."/>
            <person name="Dupont C."/>
            <person name="Frickenhaus S."/>
            <person name="Maumus F."/>
            <person name="Mcmullan M."/>
            <person name="Sanges R."/>
            <person name="Schmutz J."/>
            <person name="Toseland A."/>
            <person name="Valas R."/>
            <person name="Veluchamy A."/>
            <person name="Ward B.J."/>
            <person name="Allen A."/>
            <person name="Barry K."/>
            <person name="Falciatore A."/>
            <person name="Ferrante M."/>
            <person name="Fortunato A.E."/>
            <person name="Gloeckner G."/>
            <person name="Gruber A."/>
            <person name="Hipkin R."/>
            <person name="Janech M."/>
            <person name="Kroth P."/>
            <person name="Leese F."/>
            <person name="Lindquist E."/>
            <person name="Lyon B.R."/>
            <person name="Martin J."/>
            <person name="Mayer C."/>
            <person name="Parker M."/>
            <person name="Quesneville H."/>
            <person name="Raymond J."/>
            <person name="Uhlig C."/>
            <person name="Valentin K.U."/>
            <person name="Worden A.Z."/>
            <person name="Armbrust E.V."/>
            <person name="Bowler C."/>
            <person name="Green B."/>
            <person name="Moulton V."/>
            <person name="Van Oosterhout C."/>
            <person name="Grigoriev I."/>
        </authorList>
    </citation>
    <scope>NUCLEOTIDE SEQUENCE [LARGE SCALE GENOMIC DNA]</scope>
    <source>
        <strain evidence="3 4">CCMP1102</strain>
    </source>
</reference>
<gene>
    <name evidence="3" type="ORF">FRACYDRAFT_232567</name>
</gene>
<evidence type="ECO:0000256" key="2">
    <source>
        <dbReference type="SAM" id="MobiDB-lite"/>
    </source>
</evidence>
<keyword evidence="4" id="KW-1185">Reference proteome</keyword>
<dbReference type="EMBL" id="KV784353">
    <property type="protein sequence ID" value="OEU22411.1"/>
    <property type="molecule type" value="Genomic_DNA"/>
</dbReference>